<dbReference type="GO" id="GO:0005249">
    <property type="term" value="F:voltage-gated potassium channel activity"/>
    <property type="evidence" value="ECO:0007669"/>
    <property type="project" value="InterPro"/>
</dbReference>
<dbReference type="Gene3D" id="2.60.120.10">
    <property type="entry name" value="Jelly Rolls"/>
    <property type="match status" value="1"/>
</dbReference>
<comment type="subcellular location">
    <subcellularLocation>
        <location evidence="1">Membrane</location>
        <topology evidence="1">Multi-pass membrane protein</topology>
    </subcellularLocation>
</comment>
<keyword evidence="8 13" id="KW-1133">Transmembrane helix</keyword>
<feature type="transmembrane region" description="Helical" evidence="13">
    <location>
        <begin position="306"/>
        <end position="324"/>
    </location>
</feature>
<comment type="caution">
    <text evidence="15">The sequence shown here is derived from an EMBL/GenBank/DDBJ whole genome shotgun (WGS) entry which is preliminary data.</text>
</comment>
<dbReference type="InterPro" id="IPR000595">
    <property type="entry name" value="cNMP-bd_dom"/>
</dbReference>
<keyword evidence="16" id="KW-1185">Reference proteome</keyword>
<evidence type="ECO:0000313" key="15">
    <source>
        <dbReference type="EMBL" id="KAK3234223.1"/>
    </source>
</evidence>
<dbReference type="AlphaFoldDB" id="A0AAE0BCT1"/>
<name>A0AAE0BCT1_9CHLO</name>
<keyword evidence="5" id="KW-0631">Potassium channel</keyword>
<feature type="region of interest" description="Disordered" evidence="12">
    <location>
        <begin position="1"/>
        <end position="103"/>
    </location>
</feature>
<dbReference type="InterPro" id="IPR003938">
    <property type="entry name" value="K_chnl_volt-dep_EAG/ELK/ERG"/>
</dbReference>
<dbReference type="InterPro" id="IPR018488">
    <property type="entry name" value="cNMP-bd_CS"/>
</dbReference>
<dbReference type="SUPFAM" id="SSF81324">
    <property type="entry name" value="Voltage-gated potassium channels"/>
    <property type="match status" value="1"/>
</dbReference>
<dbReference type="GO" id="GO:0042391">
    <property type="term" value="P:regulation of membrane potential"/>
    <property type="evidence" value="ECO:0007669"/>
    <property type="project" value="TreeGrafter"/>
</dbReference>
<sequence>MNASSLSAGIAAAERHRQSFMANEEGSQHHHTVRFQVQTSRSGHVRPSSVYGGEEEQTDPEAEEGGSDAEAQLPEGGEVQNATSDSTAPENDRKQTKYPLHSALSGTVLSGTGRFRGRPSASSRVSSVIRPAQGSTAALKTKTYLADDDDENPVQPHRFLISADVSWKHSWDWFIILLVLYNSTVIPWSFAFQRDENTAWKALDYTIDALFFADLTFSFHSGFYDKHGVEVTDIHIIRRRYLAGWFPVDFAATFPFELIAIFFYPDSSLQLSLFNLFKIPRLLRLGRLMKKMDSLAGADAFRIVKLLASFALVSHWIACAWFFLGRYQVEGNLWTGGVWLAVSNLCQTKKGEGNLEDGYTSSDEVGDDYLHNGVIACIEKNRHPNWWVDDLTTVLVESTSGGYNSTEEVTILPDADGWTQYIASVYWTMTTLTTVGYGDISPTTNTERVFTCVVMLIGAVVYASIFGSVAVLIQNFDASDARYKEKMDALKEFAAFYDLEHNMYMKMVNYSDALHFQNHGFDAHMVLKDLPSTFKMEVYGAIHRDLMVAILKASPYLTDSQNFLQAMLSIMRPQVCIAQDYVIRRGEVGKEMYFISKGIVEVIAEATSKPNAVHLHLGPGEHFGEMSLFTRNRRGSSVRAATFCELYYLNFNDFDELECDYPTDAELLRLYAKARLDVKQRHQEEQTKEKIHSRRSQILDHSATKTHSTDTLPVKVDYPTEKEMSDLVNQELQVASRSVKRAMPEVMKKAGDATPARKSSRAYGSGISPVGTGARSSLTRGPKRLSDSMPFIEQDIEQEQHRMKSIIETAMEDDAEEIPMGEATQDFMVDVEQ</sequence>
<dbReference type="InterPro" id="IPR005821">
    <property type="entry name" value="Ion_trans_dom"/>
</dbReference>
<keyword evidence="7" id="KW-0630">Potassium</keyword>
<dbReference type="PANTHER" id="PTHR10217">
    <property type="entry name" value="VOLTAGE AND LIGAND GATED POTASSIUM CHANNEL"/>
    <property type="match status" value="1"/>
</dbReference>
<dbReference type="Gene3D" id="1.10.287.630">
    <property type="entry name" value="Helix hairpin bin"/>
    <property type="match status" value="1"/>
</dbReference>
<evidence type="ECO:0000313" key="16">
    <source>
        <dbReference type="Proteomes" id="UP001190700"/>
    </source>
</evidence>
<keyword evidence="4 13" id="KW-0812">Transmembrane</keyword>
<organism evidence="15 16">
    <name type="scientific">Cymbomonas tetramitiformis</name>
    <dbReference type="NCBI Taxonomy" id="36881"/>
    <lineage>
        <taxon>Eukaryota</taxon>
        <taxon>Viridiplantae</taxon>
        <taxon>Chlorophyta</taxon>
        <taxon>Pyramimonadophyceae</taxon>
        <taxon>Pyramimonadales</taxon>
        <taxon>Pyramimonadaceae</taxon>
        <taxon>Cymbomonas</taxon>
    </lineage>
</organism>
<evidence type="ECO:0000256" key="2">
    <source>
        <dbReference type="ARBA" id="ARBA00022448"/>
    </source>
</evidence>
<dbReference type="GO" id="GO:0034702">
    <property type="term" value="C:monoatomic ion channel complex"/>
    <property type="evidence" value="ECO:0007669"/>
    <property type="project" value="UniProtKB-KW"/>
</dbReference>
<dbReference type="Pfam" id="PF00027">
    <property type="entry name" value="cNMP_binding"/>
    <property type="match status" value="1"/>
</dbReference>
<keyword evidence="2" id="KW-0813">Transport</keyword>
<keyword evidence="6" id="KW-0851">Voltage-gated channel</keyword>
<feature type="transmembrane region" description="Helical" evidence="13">
    <location>
        <begin position="242"/>
        <end position="263"/>
    </location>
</feature>
<evidence type="ECO:0000256" key="7">
    <source>
        <dbReference type="ARBA" id="ARBA00022958"/>
    </source>
</evidence>
<keyword evidence="3" id="KW-0633">Potassium transport</keyword>
<keyword evidence="9" id="KW-0406">Ion transport</keyword>
<dbReference type="SMART" id="SM00100">
    <property type="entry name" value="cNMP"/>
    <property type="match status" value="1"/>
</dbReference>
<feature type="compositionally biased region" description="Polar residues" evidence="12">
    <location>
        <begin position="80"/>
        <end position="89"/>
    </location>
</feature>
<feature type="compositionally biased region" description="Basic and acidic residues" evidence="12">
    <location>
        <begin position="681"/>
        <end position="690"/>
    </location>
</feature>
<evidence type="ECO:0000256" key="6">
    <source>
        <dbReference type="ARBA" id="ARBA00022882"/>
    </source>
</evidence>
<dbReference type="InterPro" id="IPR014710">
    <property type="entry name" value="RmlC-like_jellyroll"/>
</dbReference>
<dbReference type="GO" id="GO:0005886">
    <property type="term" value="C:plasma membrane"/>
    <property type="evidence" value="ECO:0007669"/>
    <property type="project" value="TreeGrafter"/>
</dbReference>
<accession>A0AAE0BCT1</accession>
<dbReference type="Pfam" id="PF00520">
    <property type="entry name" value="Ion_trans"/>
    <property type="match status" value="1"/>
</dbReference>
<evidence type="ECO:0000256" key="1">
    <source>
        <dbReference type="ARBA" id="ARBA00004141"/>
    </source>
</evidence>
<dbReference type="Proteomes" id="UP001190700">
    <property type="component" value="Unassembled WGS sequence"/>
</dbReference>
<gene>
    <name evidence="15" type="ORF">CYMTET_55513</name>
</gene>
<dbReference type="Gene3D" id="1.10.287.70">
    <property type="match status" value="1"/>
</dbReference>
<evidence type="ECO:0000256" key="4">
    <source>
        <dbReference type="ARBA" id="ARBA00022692"/>
    </source>
</evidence>
<evidence type="ECO:0000256" key="8">
    <source>
        <dbReference type="ARBA" id="ARBA00022989"/>
    </source>
</evidence>
<evidence type="ECO:0000256" key="9">
    <source>
        <dbReference type="ARBA" id="ARBA00023065"/>
    </source>
</evidence>
<dbReference type="InterPro" id="IPR018490">
    <property type="entry name" value="cNMP-bd_dom_sf"/>
</dbReference>
<dbReference type="PROSITE" id="PS50042">
    <property type="entry name" value="CNMP_BINDING_3"/>
    <property type="match status" value="1"/>
</dbReference>
<evidence type="ECO:0000256" key="13">
    <source>
        <dbReference type="SAM" id="Phobius"/>
    </source>
</evidence>
<evidence type="ECO:0000256" key="12">
    <source>
        <dbReference type="SAM" id="MobiDB-lite"/>
    </source>
</evidence>
<dbReference type="SUPFAM" id="SSF51206">
    <property type="entry name" value="cAMP-binding domain-like"/>
    <property type="match status" value="1"/>
</dbReference>
<proteinExistence type="predicted"/>
<feature type="transmembrane region" description="Helical" evidence="13">
    <location>
        <begin position="171"/>
        <end position="191"/>
    </location>
</feature>
<dbReference type="PRINTS" id="PR01463">
    <property type="entry name" value="EAGCHANLFMLY"/>
</dbReference>
<feature type="non-terminal residue" evidence="15">
    <location>
        <position position="833"/>
    </location>
</feature>
<feature type="compositionally biased region" description="Acidic residues" evidence="12">
    <location>
        <begin position="53"/>
        <end position="67"/>
    </location>
</feature>
<evidence type="ECO:0000256" key="11">
    <source>
        <dbReference type="ARBA" id="ARBA00023303"/>
    </source>
</evidence>
<reference evidence="15 16" key="1">
    <citation type="journal article" date="2015" name="Genome Biol. Evol.">
        <title>Comparative Genomics of a Bacterivorous Green Alga Reveals Evolutionary Causalities and Consequences of Phago-Mixotrophic Mode of Nutrition.</title>
        <authorList>
            <person name="Burns J.A."/>
            <person name="Paasch A."/>
            <person name="Narechania A."/>
            <person name="Kim E."/>
        </authorList>
    </citation>
    <scope>NUCLEOTIDE SEQUENCE [LARGE SCALE GENOMIC DNA]</scope>
    <source>
        <strain evidence="15 16">PLY_AMNH</strain>
    </source>
</reference>
<dbReference type="PANTHER" id="PTHR10217:SF435">
    <property type="entry name" value="POTASSIUM VOLTAGE-GATED CHANNEL PROTEIN EAG"/>
    <property type="match status" value="1"/>
</dbReference>
<feature type="region of interest" description="Disordered" evidence="12">
    <location>
        <begin position="681"/>
        <end position="712"/>
    </location>
</feature>
<dbReference type="InterPro" id="IPR050818">
    <property type="entry name" value="KCNH_animal-type"/>
</dbReference>
<keyword evidence="10 13" id="KW-0472">Membrane</keyword>
<evidence type="ECO:0000256" key="10">
    <source>
        <dbReference type="ARBA" id="ARBA00023136"/>
    </source>
</evidence>
<feature type="transmembrane region" description="Helical" evidence="13">
    <location>
        <begin position="449"/>
        <end position="473"/>
    </location>
</feature>
<dbReference type="CDD" id="cd00038">
    <property type="entry name" value="CAP_ED"/>
    <property type="match status" value="1"/>
</dbReference>
<feature type="region of interest" description="Disordered" evidence="12">
    <location>
        <begin position="746"/>
        <end position="789"/>
    </location>
</feature>
<protein>
    <recommendedName>
        <fullName evidence="14">Cyclic nucleotide-binding domain-containing protein</fullName>
    </recommendedName>
</protein>
<evidence type="ECO:0000256" key="3">
    <source>
        <dbReference type="ARBA" id="ARBA00022538"/>
    </source>
</evidence>
<keyword evidence="11" id="KW-0407">Ion channel</keyword>
<feature type="region of interest" description="Disordered" evidence="12">
    <location>
        <begin position="109"/>
        <end position="128"/>
    </location>
</feature>
<feature type="domain" description="Cyclic nucleotide-binding" evidence="14">
    <location>
        <begin position="580"/>
        <end position="657"/>
    </location>
</feature>
<evidence type="ECO:0000256" key="5">
    <source>
        <dbReference type="ARBA" id="ARBA00022826"/>
    </source>
</evidence>
<dbReference type="PROSITE" id="PS00888">
    <property type="entry name" value="CNMP_BINDING_1"/>
    <property type="match status" value="1"/>
</dbReference>
<dbReference type="EMBL" id="LGRX02035540">
    <property type="protein sequence ID" value="KAK3234223.1"/>
    <property type="molecule type" value="Genomic_DNA"/>
</dbReference>
<evidence type="ECO:0000259" key="14">
    <source>
        <dbReference type="PROSITE" id="PS50042"/>
    </source>
</evidence>